<proteinExistence type="predicted"/>
<protein>
    <submittedName>
        <fullName evidence="1">Uncharacterized protein</fullName>
    </submittedName>
</protein>
<evidence type="ECO:0000313" key="2">
    <source>
        <dbReference type="Proteomes" id="UP000807306"/>
    </source>
</evidence>
<name>A0A9P6E3X1_9AGAR</name>
<organism evidence="1 2">
    <name type="scientific">Crepidotus variabilis</name>
    <dbReference type="NCBI Taxonomy" id="179855"/>
    <lineage>
        <taxon>Eukaryota</taxon>
        <taxon>Fungi</taxon>
        <taxon>Dikarya</taxon>
        <taxon>Basidiomycota</taxon>
        <taxon>Agaricomycotina</taxon>
        <taxon>Agaricomycetes</taxon>
        <taxon>Agaricomycetidae</taxon>
        <taxon>Agaricales</taxon>
        <taxon>Agaricineae</taxon>
        <taxon>Crepidotaceae</taxon>
        <taxon>Crepidotus</taxon>
    </lineage>
</organism>
<dbReference type="EMBL" id="MU157964">
    <property type="protein sequence ID" value="KAF9522030.1"/>
    <property type="molecule type" value="Genomic_DNA"/>
</dbReference>
<dbReference type="Gene3D" id="2.130.10.10">
    <property type="entry name" value="YVTN repeat-like/Quinoprotein amine dehydrogenase"/>
    <property type="match status" value="1"/>
</dbReference>
<dbReference type="OrthoDB" id="3238562at2759"/>
<dbReference type="InterPro" id="IPR015943">
    <property type="entry name" value="WD40/YVTN_repeat-like_dom_sf"/>
</dbReference>
<evidence type="ECO:0000313" key="1">
    <source>
        <dbReference type="EMBL" id="KAF9522030.1"/>
    </source>
</evidence>
<dbReference type="Proteomes" id="UP000807306">
    <property type="component" value="Unassembled WGS sequence"/>
</dbReference>
<dbReference type="InterPro" id="IPR036322">
    <property type="entry name" value="WD40_repeat_dom_sf"/>
</dbReference>
<reference evidence="1" key="1">
    <citation type="submission" date="2020-11" db="EMBL/GenBank/DDBJ databases">
        <authorList>
            <consortium name="DOE Joint Genome Institute"/>
            <person name="Ahrendt S."/>
            <person name="Riley R."/>
            <person name="Andreopoulos W."/>
            <person name="Labutti K."/>
            <person name="Pangilinan J."/>
            <person name="Ruiz-Duenas F.J."/>
            <person name="Barrasa J.M."/>
            <person name="Sanchez-Garcia M."/>
            <person name="Camarero S."/>
            <person name="Miyauchi S."/>
            <person name="Serrano A."/>
            <person name="Linde D."/>
            <person name="Babiker R."/>
            <person name="Drula E."/>
            <person name="Ayuso-Fernandez I."/>
            <person name="Pacheco R."/>
            <person name="Padilla G."/>
            <person name="Ferreira P."/>
            <person name="Barriuso J."/>
            <person name="Kellner H."/>
            <person name="Castanera R."/>
            <person name="Alfaro M."/>
            <person name="Ramirez L."/>
            <person name="Pisabarro A.G."/>
            <person name="Kuo A."/>
            <person name="Tritt A."/>
            <person name="Lipzen A."/>
            <person name="He G."/>
            <person name="Yan M."/>
            <person name="Ng V."/>
            <person name="Cullen D."/>
            <person name="Martin F."/>
            <person name="Rosso M.-N."/>
            <person name="Henrissat B."/>
            <person name="Hibbett D."/>
            <person name="Martinez A.T."/>
            <person name="Grigoriev I.V."/>
        </authorList>
    </citation>
    <scope>NUCLEOTIDE SEQUENCE</scope>
    <source>
        <strain evidence="1">CBS 506.95</strain>
    </source>
</reference>
<keyword evidence="2" id="KW-1185">Reference proteome</keyword>
<comment type="caution">
    <text evidence="1">The sequence shown here is derived from an EMBL/GenBank/DDBJ whole genome shotgun (WGS) entry which is preliminary data.</text>
</comment>
<dbReference type="SUPFAM" id="SSF50978">
    <property type="entry name" value="WD40 repeat-like"/>
    <property type="match status" value="1"/>
</dbReference>
<sequence>MSFAPPMSAAEASYIHHIWFRSKFKFKTNEIIYCSATSVDGSLALTGGEKYVIPTRTLLLVYALCTEKSGFLKVWDVIGGKQVSAISIGSPILQIAVVNLSKRWDTFFVGCEDGLLHLYWRPTTSYKFHLLRIIGFPSVRVVLLSDKDILPGRIKSITYLKPIVAVASQNLYIYSLDSCWTGILPSSIRYKLKLINKQRLLPHELVTRDSDWYPNFVYLLHNNLLLVMFVDCIPSGVETIIGTLAVNPTCNTLAINNLCDGVDILSIPHLTYLGTIPKKVDPSHNFIQGLTFLSQTCLIIGESSAICVGDITTLQTVFSLPGGEIHNIFRSITYIPESQTLVAVSSNGIIYLWDWKDRRALRYQDACNSTSSFDPVVPSHFTHRHDIGT</sequence>
<accession>A0A9P6E3X1</accession>
<dbReference type="AlphaFoldDB" id="A0A9P6E3X1"/>
<gene>
    <name evidence="1" type="ORF">CPB83DRAFT_899981</name>
</gene>